<dbReference type="EMBL" id="CAUDLI010000003">
    <property type="protein sequence ID" value="CAJ0867882.1"/>
    <property type="molecule type" value="Genomic_DNA"/>
</dbReference>
<keyword evidence="3" id="KW-1185">Reference proteome</keyword>
<evidence type="ECO:0000313" key="3">
    <source>
        <dbReference type="Proteomes" id="UP001189792"/>
    </source>
</evidence>
<comment type="caution">
    <text evidence="1">The sequence shown here is derived from an EMBL/GenBank/DDBJ whole genome shotgun (WGS) entry which is preliminary data.</text>
</comment>
<evidence type="ECO:0000313" key="4">
    <source>
        <dbReference type="Proteomes" id="UP001190491"/>
    </source>
</evidence>
<evidence type="ECO:0000313" key="1">
    <source>
        <dbReference type="EMBL" id="CAJ0859835.1"/>
    </source>
</evidence>
<dbReference type="Proteomes" id="UP001189792">
    <property type="component" value="Unassembled WGS sequence"/>
</dbReference>
<gene>
    <name evidence="2" type="ORF">R77564_01418</name>
    <name evidence="1" type="ORF">R77567_01401</name>
</gene>
<accession>A0AAD2BX29</accession>
<reference evidence="1 3" key="1">
    <citation type="submission" date="2023-07" db="EMBL/GenBank/DDBJ databases">
        <authorList>
            <person name="Peeters C."/>
        </authorList>
    </citation>
    <scope>NUCLEOTIDE SEQUENCE</scope>
    <source>
        <strain evidence="2 3">LMG 32965</strain>
        <strain evidence="1">R-77567</strain>
    </source>
</reference>
<dbReference type="EMBL" id="CAUDKO010000003">
    <property type="protein sequence ID" value="CAJ0859835.1"/>
    <property type="molecule type" value="Genomic_DNA"/>
</dbReference>
<dbReference type="AlphaFoldDB" id="A0AAD2BX29"/>
<dbReference type="RefSeq" id="WP_102079702.1">
    <property type="nucleotide sequence ID" value="NZ_CAUDKO010000003.1"/>
</dbReference>
<organism evidence="1 4">
    <name type="scientific">Ralstonia flatus</name>
    <dbReference type="NCBI Taxonomy" id="3058601"/>
    <lineage>
        <taxon>Bacteria</taxon>
        <taxon>Pseudomonadati</taxon>
        <taxon>Pseudomonadota</taxon>
        <taxon>Betaproteobacteria</taxon>
        <taxon>Burkholderiales</taxon>
        <taxon>Burkholderiaceae</taxon>
        <taxon>Ralstonia</taxon>
    </lineage>
</organism>
<protein>
    <submittedName>
        <fullName evidence="1">Uncharacterized protein</fullName>
    </submittedName>
</protein>
<sequence length="59" mass="6498">MELKDARDDAKKLLMTLIEQQPAMFGSANAPNGRAGETAAHFCSMFIETYAAYLVKTTE</sequence>
<proteinExistence type="predicted"/>
<dbReference type="Proteomes" id="UP001190491">
    <property type="component" value="Unassembled WGS sequence"/>
</dbReference>
<evidence type="ECO:0000313" key="2">
    <source>
        <dbReference type="EMBL" id="CAJ0867882.1"/>
    </source>
</evidence>
<name>A0AAD2BX29_9RALS</name>